<reference evidence="11 12" key="1">
    <citation type="submission" date="2010-08" db="EMBL/GenBank/DDBJ databases">
        <title>Complete sequence of Clostridium cellulovorans 743B.</title>
        <authorList>
            <consortium name="US DOE Joint Genome Institute"/>
            <person name="Lucas S."/>
            <person name="Copeland A."/>
            <person name="Lapidus A."/>
            <person name="Cheng J.-F."/>
            <person name="Bruce D."/>
            <person name="Goodwin L."/>
            <person name="Pitluck S."/>
            <person name="Chertkov O."/>
            <person name="Detter J.C."/>
            <person name="Han C."/>
            <person name="Tapia R."/>
            <person name="Land M."/>
            <person name="Hauser L."/>
            <person name="Chang Y.-J."/>
            <person name="Jeffries C."/>
            <person name="Kyrpides N."/>
            <person name="Ivanova N."/>
            <person name="Mikhailova N."/>
            <person name="Hemme C.L."/>
            <person name="Woyke T."/>
        </authorList>
    </citation>
    <scope>NUCLEOTIDE SEQUENCE [LARGE SCALE GENOMIC DNA]</scope>
    <source>
        <strain evidence="12">ATCC 35296 / DSM 3052 / OCM 3 / 743B</strain>
    </source>
</reference>
<keyword evidence="12" id="KW-1185">Reference proteome</keyword>
<evidence type="ECO:0000256" key="6">
    <source>
        <dbReference type="ARBA" id="ARBA00052755"/>
    </source>
</evidence>
<accession>D9SMR7</accession>
<dbReference type="FunFam" id="1.10.1370.30:FF:000003">
    <property type="entry name" value="Thermostable carboxypeptidase 1"/>
    <property type="match status" value="1"/>
</dbReference>
<dbReference type="GO" id="GO:0006508">
    <property type="term" value="P:proteolysis"/>
    <property type="evidence" value="ECO:0007669"/>
    <property type="project" value="UniProtKB-UniRule"/>
</dbReference>
<dbReference type="Proteomes" id="UP000002730">
    <property type="component" value="Chromosome"/>
</dbReference>
<keyword evidence="5 8" id="KW-0482">Metalloprotease</keyword>
<evidence type="ECO:0000256" key="10">
    <source>
        <dbReference type="PIRSR" id="PIRSR006615-2"/>
    </source>
</evidence>
<dbReference type="Gene3D" id="1.10.1370.30">
    <property type="match status" value="1"/>
</dbReference>
<comment type="function">
    <text evidence="8">Broad specificity carboxypetidase that releases amino acids sequentially from the C-terminus, including neutral, aromatic, polar and basic residues.</text>
</comment>
<evidence type="ECO:0000313" key="12">
    <source>
        <dbReference type="Proteomes" id="UP000002730"/>
    </source>
</evidence>
<dbReference type="EC" id="3.4.17.19" evidence="8"/>
<dbReference type="AlphaFoldDB" id="D9SMR7"/>
<feature type="active site" description="Proton donor/acceptor" evidence="10">
    <location>
        <position position="264"/>
    </location>
</feature>
<dbReference type="HOGENOM" id="CLU_032916_1_1_9"/>
<evidence type="ECO:0000256" key="7">
    <source>
        <dbReference type="ARBA" id="ARBA00061580"/>
    </source>
</evidence>
<keyword evidence="2 8" id="KW-0645">Protease</keyword>
<dbReference type="PRINTS" id="PR00998">
    <property type="entry name" value="CRBOXYPTASET"/>
</dbReference>
<dbReference type="GO" id="GO:0008270">
    <property type="term" value="F:zinc ion binding"/>
    <property type="evidence" value="ECO:0007669"/>
    <property type="project" value="UniProtKB-ARBA"/>
</dbReference>
<dbReference type="EMBL" id="CP002160">
    <property type="protein sequence ID" value="ADL49852.1"/>
    <property type="molecule type" value="Genomic_DNA"/>
</dbReference>
<keyword evidence="3 8" id="KW-0479">Metal-binding</keyword>
<evidence type="ECO:0000313" key="11">
    <source>
        <dbReference type="EMBL" id="ADL49852.1"/>
    </source>
</evidence>
<comment type="cofactor">
    <cofactor evidence="9">
        <name>Zn(2+)</name>
        <dbReference type="ChEBI" id="CHEBI:29105"/>
    </cofactor>
    <text evidence="9">Binds 1 zinc ion per subunit.</text>
</comment>
<protein>
    <recommendedName>
        <fullName evidence="8">Metal-dependent carboxypeptidase</fullName>
        <ecNumber evidence="8">3.4.17.19</ecNumber>
    </recommendedName>
</protein>
<comment type="catalytic activity">
    <reaction evidence="6 8">
        <text>Release of a C-terminal amino acid with broad specificity, except for -Pro.</text>
        <dbReference type="EC" id="3.4.17.19"/>
    </reaction>
</comment>
<evidence type="ECO:0000256" key="2">
    <source>
        <dbReference type="ARBA" id="ARBA00022670"/>
    </source>
</evidence>
<dbReference type="CDD" id="cd06460">
    <property type="entry name" value="M32_Taq"/>
    <property type="match status" value="1"/>
</dbReference>
<evidence type="ECO:0000256" key="9">
    <source>
        <dbReference type="PIRSR" id="PIRSR006615-1"/>
    </source>
</evidence>
<dbReference type="STRING" id="573061.Clocel_0063"/>
<dbReference type="OrthoDB" id="9772308at2"/>
<name>D9SMR7_CLOC7</name>
<dbReference type="PANTHER" id="PTHR34217:SF1">
    <property type="entry name" value="CARBOXYPEPTIDASE 1"/>
    <property type="match status" value="1"/>
</dbReference>
<dbReference type="PROSITE" id="PS52034">
    <property type="entry name" value="PEPTIDASE_M32"/>
    <property type="match status" value="1"/>
</dbReference>
<dbReference type="InterPro" id="IPR001333">
    <property type="entry name" value="Peptidase_M32_Taq"/>
</dbReference>
<keyword evidence="4 8" id="KW-0378">Hydrolase</keyword>
<sequence length="498" mass="58442">MNKSLNDFKDHLKKIEYLKSTIALLHWDLVVKAPEKSVDYRSDMLGYLSSEEYKLTTGEAMKGFLDVFSTSKDNDDIINAMIRTAKKNYDRVRKIPEDMYKAYTIDASKSTNAWEEAKEKNDFSIFYPHLVKMVEYKRNFSKYFGYKDNIYDALLDEYEPNATVKDIDKYFSELKEGIIDILRRVEKSKVNINDDFLKTFFAKEDQKKFTEFILDKMGYDYVSAGRIDESIHPFTTNFGNKDVRITNHYHENDFVSAVFSAIHEGGHAIYEQNISDDLIGTGLAMGVSMGIHESQSRFYENIIGRSKGFWKFFFPEAKKRFPQFKNVSFDDFYRAINKVQCSLIRIEADELTYSLHIIIRYEIEKMLINGEIEVKDLPSVWNDKYEEYLGVRPDNDAVGVLQDVHWSDGSFGYFPSYALGNIYGAQLLIKIEKEIDDMYAKIEQGELSEIKSWLKENIHKYGAIYEPRILLEKITGERLKPKYFLDYLRKKYEEIYEL</sequence>
<evidence type="ECO:0000256" key="8">
    <source>
        <dbReference type="PIRNR" id="PIRNR006615"/>
    </source>
</evidence>
<evidence type="ECO:0000256" key="4">
    <source>
        <dbReference type="ARBA" id="ARBA00022801"/>
    </source>
</evidence>
<dbReference type="GO" id="GO:0004181">
    <property type="term" value="F:metallocarboxypeptidase activity"/>
    <property type="evidence" value="ECO:0007669"/>
    <property type="project" value="UniProtKB-UniRule"/>
</dbReference>
<comment type="similarity">
    <text evidence="7 8">Belongs to the peptidase M32 family.</text>
</comment>
<keyword evidence="1 8" id="KW-0121">Carboxypeptidase</keyword>
<dbReference type="PANTHER" id="PTHR34217">
    <property type="entry name" value="METAL-DEPENDENT CARBOXYPEPTIDASE"/>
    <property type="match status" value="1"/>
</dbReference>
<dbReference type="SUPFAM" id="SSF55486">
    <property type="entry name" value="Metalloproteases ('zincins'), catalytic domain"/>
    <property type="match status" value="1"/>
</dbReference>
<feature type="binding site" evidence="9">
    <location>
        <position position="293"/>
    </location>
    <ligand>
        <name>Zn(2+)</name>
        <dbReference type="ChEBI" id="CHEBI:29105"/>
        <note>catalytic</note>
    </ligand>
</feature>
<organism evidence="11 12">
    <name type="scientific">Clostridium cellulovorans (strain ATCC 35296 / DSM 3052 / OCM 3 / 743B)</name>
    <dbReference type="NCBI Taxonomy" id="573061"/>
    <lineage>
        <taxon>Bacteria</taxon>
        <taxon>Bacillati</taxon>
        <taxon>Bacillota</taxon>
        <taxon>Clostridia</taxon>
        <taxon>Eubacteriales</taxon>
        <taxon>Clostridiaceae</taxon>
        <taxon>Clostridium</taxon>
    </lineage>
</organism>
<evidence type="ECO:0000256" key="1">
    <source>
        <dbReference type="ARBA" id="ARBA00022645"/>
    </source>
</evidence>
<proteinExistence type="inferred from homology"/>
<keyword evidence="9" id="KW-0862">Zinc</keyword>
<feature type="binding site" evidence="9">
    <location>
        <position position="263"/>
    </location>
    <ligand>
        <name>Zn(2+)</name>
        <dbReference type="ChEBI" id="CHEBI:29105"/>
        <note>catalytic</note>
    </ligand>
</feature>
<dbReference type="eggNOG" id="COG2317">
    <property type="taxonomic scope" value="Bacteria"/>
</dbReference>
<dbReference type="PIRSF" id="PIRSF006615">
    <property type="entry name" value="Zn_crbxpep_Taq"/>
    <property type="match status" value="1"/>
</dbReference>
<gene>
    <name evidence="11" type="ordered locus">Clocel_0063</name>
</gene>
<evidence type="ECO:0000256" key="3">
    <source>
        <dbReference type="ARBA" id="ARBA00022723"/>
    </source>
</evidence>
<dbReference type="Pfam" id="PF02074">
    <property type="entry name" value="Peptidase_M32"/>
    <property type="match status" value="1"/>
</dbReference>
<dbReference type="KEGG" id="ccb:Clocel_0063"/>
<evidence type="ECO:0000256" key="5">
    <source>
        <dbReference type="ARBA" id="ARBA00023049"/>
    </source>
</evidence>
<feature type="binding site" evidence="9">
    <location>
        <position position="267"/>
    </location>
    <ligand>
        <name>Zn(2+)</name>
        <dbReference type="ChEBI" id="CHEBI:29105"/>
        <note>catalytic</note>
    </ligand>
</feature>
<dbReference type="RefSeq" id="WP_010074450.1">
    <property type="nucleotide sequence ID" value="NC_014393.1"/>
</dbReference>